<evidence type="ECO:0000256" key="2">
    <source>
        <dbReference type="ARBA" id="ARBA00022723"/>
    </source>
</evidence>
<dbReference type="InterPro" id="IPR029149">
    <property type="entry name" value="Creatin/AminoP/Spt16_N"/>
</dbReference>
<dbReference type="InterPro" id="IPR032416">
    <property type="entry name" value="Peptidase_M24_C"/>
</dbReference>
<keyword evidence="9" id="KW-0031">Aminopeptidase</keyword>
<keyword evidence="8" id="KW-1185">Reference proteome</keyword>
<organism evidence="8 9">
    <name type="scientific">Nicrophorus vespilloides</name>
    <name type="common">Boreal carrion beetle</name>
    <dbReference type="NCBI Taxonomy" id="110193"/>
    <lineage>
        <taxon>Eukaryota</taxon>
        <taxon>Metazoa</taxon>
        <taxon>Ecdysozoa</taxon>
        <taxon>Arthropoda</taxon>
        <taxon>Hexapoda</taxon>
        <taxon>Insecta</taxon>
        <taxon>Pterygota</taxon>
        <taxon>Neoptera</taxon>
        <taxon>Endopterygota</taxon>
        <taxon>Coleoptera</taxon>
        <taxon>Polyphaga</taxon>
        <taxon>Staphyliniformia</taxon>
        <taxon>Silphidae</taxon>
        <taxon>Nicrophorinae</taxon>
        <taxon>Nicrophorus</taxon>
    </lineage>
</organism>
<dbReference type="SUPFAM" id="SSF53092">
    <property type="entry name" value="Creatinase/prolidase N-terminal domain"/>
    <property type="match status" value="1"/>
</dbReference>
<feature type="domain" description="Peptidase M24 C-terminal" evidence="7">
    <location>
        <begin position="547"/>
        <end position="611"/>
    </location>
</feature>
<evidence type="ECO:0000256" key="3">
    <source>
        <dbReference type="ARBA" id="ARBA00022801"/>
    </source>
</evidence>
<dbReference type="Proteomes" id="UP000695000">
    <property type="component" value="Unplaced"/>
</dbReference>
<dbReference type="PROSITE" id="PS00491">
    <property type="entry name" value="PROLINE_PEPTIDASE"/>
    <property type="match status" value="1"/>
</dbReference>
<dbReference type="PANTHER" id="PTHR43763:SF20">
    <property type="entry name" value="XAA-PRO AMINOPEPTIDASE APEPP"/>
    <property type="match status" value="1"/>
</dbReference>
<dbReference type="Pfam" id="PF16188">
    <property type="entry name" value="Peptidase_M24_C"/>
    <property type="match status" value="1"/>
</dbReference>
<dbReference type="Pfam" id="PF16189">
    <property type="entry name" value="Creatinase_N_2"/>
    <property type="match status" value="1"/>
</dbReference>
<dbReference type="RefSeq" id="XP_017784790.1">
    <property type="nucleotide sequence ID" value="XM_017929301.1"/>
</dbReference>
<reference evidence="9" key="1">
    <citation type="submission" date="2025-08" db="UniProtKB">
        <authorList>
            <consortium name="RefSeq"/>
        </authorList>
    </citation>
    <scope>IDENTIFICATION</scope>
    <source>
        <tissue evidence="9">Whole Larva</tissue>
    </source>
</reference>
<evidence type="ECO:0000313" key="9">
    <source>
        <dbReference type="RefSeq" id="XP_017784790.1"/>
    </source>
</evidence>
<dbReference type="InterPro" id="IPR036005">
    <property type="entry name" value="Creatinase/aminopeptidase-like"/>
</dbReference>
<dbReference type="Pfam" id="PF00557">
    <property type="entry name" value="Peptidase_M24"/>
    <property type="match status" value="1"/>
</dbReference>
<dbReference type="Gene3D" id="3.90.230.10">
    <property type="entry name" value="Creatinase/methionine aminopeptidase superfamily"/>
    <property type="match status" value="1"/>
</dbReference>
<accession>A0ABM1ND90</accession>
<dbReference type="SUPFAM" id="SSF55920">
    <property type="entry name" value="Creatinase/aminopeptidase"/>
    <property type="match status" value="1"/>
</dbReference>
<keyword evidence="2 4" id="KW-0479">Metal-binding</keyword>
<evidence type="ECO:0000256" key="1">
    <source>
        <dbReference type="ARBA" id="ARBA00008766"/>
    </source>
</evidence>
<evidence type="ECO:0000313" key="8">
    <source>
        <dbReference type="Proteomes" id="UP000695000"/>
    </source>
</evidence>
<proteinExistence type="inferred from homology"/>
<dbReference type="InterPro" id="IPR033740">
    <property type="entry name" value="Pept_M24B"/>
</dbReference>
<dbReference type="InterPro" id="IPR001131">
    <property type="entry name" value="Peptidase_M24B_aminopep-P_CS"/>
</dbReference>
<protein>
    <submittedName>
        <fullName evidence="9">Xaa-Pro aminopeptidase 1</fullName>
    </submittedName>
</protein>
<dbReference type="InterPro" id="IPR050422">
    <property type="entry name" value="X-Pro_aminopeptidase_P"/>
</dbReference>
<evidence type="ECO:0000259" key="7">
    <source>
        <dbReference type="Pfam" id="PF16188"/>
    </source>
</evidence>
<comment type="similarity">
    <text evidence="1 4">Belongs to the peptidase M24B family.</text>
</comment>
<feature type="domain" description="Peptidase M24" evidence="5">
    <location>
        <begin position="320"/>
        <end position="534"/>
    </location>
</feature>
<dbReference type="Gene3D" id="3.40.350.10">
    <property type="entry name" value="Creatinase/prolidase N-terminal domain"/>
    <property type="match status" value="2"/>
</dbReference>
<keyword evidence="9" id="KW-0645">Protease</keyword>
<gene>
    <name evidence="9" type="primary">LOC108568302</name>
</gene>
<dbReference type="PANTHER" id="PTHR43763">
    <property type="entry name" value="XAA-PRO AMINOPEPTIDASE 1"/>
    <property type="match status" value="1"/>
</dbReference>
<evidence type="ECO:0000259" key="5">
    <source>
        <dbReference type="Pfam" id="PF00557"/>
    </source>
</evidence>
<evidence type="ECO:0000256" key="4">
    <source>
        <dbReference type="RuleBase" id="RU000590"/>
    </source>
</evidence>
<dbReference type="InterPro" id="IPR000994">
    <property type="entry name" value="Pept_M24"/>
</dbReference>
<feature type="domain" description="Creatinase N-terminal" evidence="6">
    <location>
        <begin position="13"/>
        <end position="146"/>
    </location>
</feature>
<dbReference type="InterPro" id="IPR000587">
    <property type="entry name" value="Creatinase_N"/>
</dbReference>
<dbReference type="CDD" id="cd01085">
    <property type="entry name" value="APP"/>
    <property type="match status" value="1"/>
</dbReference>
<evidence type="ECO:0000259" key="6">
    <source>
        <dbReference type="Pfam" id="PF01321"/>
    </source>
</evidence>
<dbReference type="GO" id="GO:0004177">
    <property type="term" value="F:aminopeptidase activity"/>
    <property type="evidence" value="ECO:0007669"/>
    <property type="project" value="UniProtKB-KW"/>
</dbReference>
<keyword evidence="3" id="KW-0378">Hydrolase</keyword>
<dbReference type="GeneID" id="108568302"/>
<name>A0ABM1ND90_NICVS</name>
<dbReference type="Pfam" id="PF01321">
    <property type="entry name" value="Creatinase_N"/>
    <property type="match status" value="1"/>
</dbReference>
<sequence length="614" mass="69001">MSQPKSTTALLLSLRAHMQKLKEPLSAYIVPSADAHASEYLAECDKRRAFISGFTGSAGTAIVTQNHACMWTDGRYYLQASEEMDSNWKLMKEGVPSTPSQGTWLSTSLPSGSTVGVDPNLISYNRWLPLREQLESAGHKLIPVETNLIDLVWDNKPSAPLNPVLPLPLMYTGLKIGDKLKAVREKMREKNASIVVLTFLDEIAWFLNLRGSDIEFNPVFFSYVIIKENSFTVFMDPKQYTPTVEEHLKEEVGNEKFVIKNYDTIKEVLKENMEGLAGKVWVSNQANYSIFSVIPKKSIIDENTPVQLFKAIKNPVERQGMRNAHIKDGVALCSYFSWLEKNVSSETITEISGANKLEAFRAEQNDYVGPSFDTISSVGPHGAIIHYKPTSHSDIQIKTNCIYLCDSGGQYKDGTTDVTRTMHFGTPTEYERECFTRVLKGQINLGTSVFPTKIKGNCLDAFARKFLWDVGLDYAHGTGHGIGSYLNVHEGPMEVSWRTTKDDPGLEAGMFISNEPGFYEDGKFGIRIEDIVEIVVATPPHNFNNRGYLTFDTITLAPIQTKMIRVDMLTEKELGHLNRYHKKCRDILGPILEQQGKTDVKEWLWKETEPLVAS</sequence>